<dbReference type="GO" id="GO:0098609">
    <property type="term" value="P:cell-cell adhesion"/>
    <property type="evidence" value="ECO:0007669"/>
    <property type="project" value="TreeGrafter"/>
</dbReference>
<dbReference type="PANTHER" id="PTHR23220">
    <property type="entry name" value="INTEGRIN ALPHA"/>
    <property type="match status" value="1"/>
</dbReference>
<evidence type="ECO:0000256" key="1">
    <source>
        <dbReference type="ARBA" id="ARBA00004479"/>
    </source>
</evidence>
<gene>
    <name evidence="6" type="ORF">Cadr_000016679</name>
</gene>
<protein>
    <submittedName>
        <fullName evidence="6">Integrin alpha-7</fullName>
    </submittedName>
</protein>
<keyword evidence="3" id="KW-0472">Membrane</keyword>
<dbReference type="GO" id="GO:0033627">
    <property type="term" value="P:cell adhesion mediated by integrin"/>
    <property type="evidence" value="ECO:0007669"/>
    <property type="project" value="TreeGrafter"/>
</dbReference>
<organism evidence="6 7">
    <name type="scientific">Camelus dromedarius</name>
    <name type="common">Dromedary</name>
    <name type="synonym">Arabian camel</name>
    <dbReference type="NCBI Taxonomy" id="9838"/>
    <lineage>
        <taxon>Eukaryota</taxon>
        <taxon>Metazoa</taxon>
        <taxon>Chordata</taxon>
        <taxon>Craniata</taxon>
        <taxon>Vertebrata</taxon>
        <taxon>Euteleostomi</taxon>
        <taxon>Mammalia</taxon>
        <taxon>Eutheria</taxon>
        <taxon>Laurasiatheria</taxon>
        <taxon>Artiodactyla</taxon>
        <taxon>Tylopoda</taxon>
        <taxon>Camelidae</taxon>
        <taxon>Camelus</taxon>
    </lineage>
</organism>
<dbReference type="GO" id="GO:0007229">
    <property type="term" value="P:integrin-mediated signaling pathway"/>
    <property type="evidence" value="ECO:0007669"/>
    <property type="project" value="UniProtKB-KW"/>
</dbReference>
<evidence type="ECO:0000256" key="4">
    <source>
        <dbReference type="ARBA" id="ARBA00023180"/>
    </source>
</evidence>
<comment type="caution">
    <text evidence="6">The sequence shown here is derived from an EMBL/GenBank/DDBJ whole genome shotgun (WGS) entry which is preliminary data.</text>
</comment>
<comment type="subcellular location">
    <subcellularLocation>
        <location evidence="1">Membrane</location>
        <topology evidence="1">Single-pass type I membrane protein</topology>
    </subcellularLocation>
</comment>
<keyword evidence="7" id="KW-1185">Reference proteome</keyword>
<dbReference type="GO" id="GO:0008305">
    <property type="term" value="C:integrin complex"/>
    <property type="evidence" value="ECO:0007669"/>
    <property type="project" value="TreeGrafter"/>
</dbReference>
<feature type="domain" description="Integrin alpha third immunoglobulin-like" evidence="5">
    <location>
        <begin position="1"/>
        <end position="69"/>
    </location>
</feature>
<evidence type="ECO:0000259" key="5">
    <source>
        <dbReference type="Pfam" id="PF20806"/>
    </source>
</evidence>
<dbReference type="Proteomes" id="UP000299084">
    <property type="component" value="Unassembled WGS sequence"/>
</dbReference>
<reference evidence="6 7" key="1">
    <citation type="journal article" date="2019" name="Mol. Ecol. Resour.">
        <title>Improving Illumina assemblies with Hi-C and long reads: an example with the North African dromedary.</title>
        <authorList>
            <person name="Elbers J.P."/>
            <person name="Rogers M.F."/>
            <person name="Perelman P.L."/>
            <person name="Proskuryakova A.A."/>
            <person name="Serdyukova N.A."/>
            <person name="Johnson W.E."/>
            <person name="Horin P."/>
            <person name="Corander J."/>
            <person name="Murphy D."/>
            <person name="Burger P.A."/>
        </authorList>
    </citation>
    <scope>NUCLEOTIDE SEQUENCE [LARGE SCALE GENOMIC DNA]</scope>
    <source>
        <strain evidence="6">Drom800</strain>
        <tissue evidence="6">Blood</tissue>
    </source>
</reference>
<keyword evidence="2 6" id="KW-0401">Integrin</keyword>
<dbReference type="GO" id="GO:0005178">
    <property type="term" value="F:integrin binding"/>
    <property type="evidence" value="ECO:0007669"/>
    <property type="project" value="TreeGrafter"/>
</dbReference>
<dbReference type="Pfam" id="PF20806">
    <property type="entry name" value="Integrin_A_Ig_3"/>
    <property type="match status" value="1"/>
</dbReference>
<name>A0A5N4DGA9_CAMDR</name>
<proteinExistence type="predicted"/>
<dbReference type="SUPFAM" id="SSF69179">
    <property type="entry name" value="Integrin domains"/>
    <property type="match status" value="1"/>
</dbReference>
<dbReference type="Gene3D" id="2.60.40.1530">
    <property type="entry name" value="ntegrin, alpha v. Chain A, domain 4"/>
    <property type="match status" value="1"/>
</dbReference>
<evidence type="ECO:0000256" key="2">
    <source>
        <dbReference type="ARBA" id="ARBA00023037"/>
    </source>
</evidence>
<keyword evidence="4" id="KW-0325">Glycoprotein</keyword>
<evidence type="ECO:0000313" key="6">
    <source>
        <dbReference type="EMBL" id="KAB1270099.1"/>
    </source>
</evidence>
<dbReference type="PANTHER" id="PTHR23220:SF90">
    <property type="entry name" value="INTEGRIN ALPHA-7"/>
    <property type="match status" value="1"/>
</dbReference>
<dbReference type="GO" id="GO:0007160">
    <property type="term" value="P:cell-matrix adhesion"/>
    <property type="evidence" value="ECO:0007669"/>
    <property type="project" value="TreeGrafter"/>
</dbReference>
<dbReference type="GO" id="GO:0009897">
    <property type="term" value="C:external side of plasma membrane"/>
    <property type="evidence" value="ECO:0007669"/>
    <property type="project" value="TreeGrafter"/>
</dbReference>
<dbReference type="InterPro" id="IPR048286">
    <property type="entry name" value="Integrin_alpha_Ig-like_3"/>
</dbReference>
<sequence>MRSEWDVGSKVKYEVTVSNQGQSLNTLGSAFLNIMWPHEITNGKWLLYPMRVELEGGQGPGQKGLCSRRPRALYLTCAHRYESRQRVDQILETRDVIGRCFVLSQDLAIHDELDAVAITTAALLSRGAGESCMAVERDGGSKVKYEVTVVSCEGPLLGTERG</sequence>
<accession>A0A5N4DGA9</accession>
<dbReference type="EMBL" id="JWIN03000012">
    <property type="protein sequence ID" value="KAB1270099.1"/>
    <property type="molecule type" value="Genomic_DNA"/>
</dbReference>
<dbReference type="InterPro" id="IPR032695">
    <property type="entry name" value="Integrin_dom_sf"/>
</dbReference>
<evidence type="ECO:0000256" key="3">
    <source>
        <dbReference type="ARBA" id="ARBA00023136"/>
    </source>
</evidence>
<evidence type="ECO:0000313" key="7">
    <source>
        <dbReference type="Proteomes" id="UP000299084"/>
    </source>
</evidence>
<dbReference type="GO" id="GO:0050900">
    <property type="term" value="P:leukocyte migration"/>
    <property type="evidence" value="ECO:0007669"/>
    <property type="project" value="TreeGrafter"/>
</dbReference>
<dbReference type="AlphaFoldDB" id="A0A5N4DGA9"/>